<dbReference type="Gene3D" id="2.130.10.10">
    <property type="entry name" value="YVTN repeat-like/Quinoprotein amine dehydrogenase"/>
    <property type="match status" value="2"/>
</dbReference>
<dbReference type="SMART" id="SM00320">
    <property type="entry name" value="WD40"/>
    <property type="match status" value="3"/>
</dbReference>
<dbReference type="AlphaFoldDB" id="A0A1D1ZR08"/>
<dbReference type="InterPro" id="IPR036322">
    <property type="entry name" value="WD40_repeat_dom_sf"/>
</dbReference>
<reference evidence="3" key="1">
    <citation type="submission" date="2015-08" db="EMBL/GenBank/DDBJ databases">
        <authorList>
            <person name="Babu N.S."/>
            <person name="Beckwith C.J."/>
            <person name="Beseler K.G."/>
            <person name="Brison A."/>
            <person name="Carone J.V."/>
            <person name="Caskin T.P."/>
            <person name="Diamond M."/>
            <person name="Durham M.E."/>
            <person name="Foxe J.M."/>
            <person name="Go M."/>
            <person name="Henderson B.A."/>
            <person name="Jones I.B."/>
            <person name="McGettigan J.A."/>
            <person name="Micheletti S.J."/>
            <person name="Nasrallah M.E."/>
            <person name="Ortiz D."/>
            <person name="Piller C.R."/>
            <person name="Privatt S.R."/>
            <person name="Schneider S.L."/>
            <person name="Sharp S."/>
            <person name="Smith T.C."/>
            <person name="Stanton J.D."/>
            <person name="Ullery H.E."/>
            <person name="Wilson R.J."/>
            <person name="Serrano M.G."/>
            <person name="Buck G."/>
            <person name="Lee V."/>
            <person name="Wang Y."/>
            <person name="Carvalho R."/>
            <person name="Voegtly L."/>
            <person name="Shi R."/>
            <person name="Duckworth R."/>
            <person name="Johnson A."/>
            <person name="Loviza R."/>
            <person name="Walstead R."/>
            <person name="Shah Z."/>
            <person name="Kiflezghi M."/>
            <person name="Wade K."/>
            <person name="Ball S.L."/>
            <person name="Bradley K.W."/>
            <person name="Asai D.J."/>
            <person name="Bowman C.A."/>
            <person name="Russell D.A."/>
            <person name="Pope W.H."/>
            <person name="Jacobs-Sera D."/>
            <person name="Hendrix R.W."/>
            <person name="Hatfull G.F."/>
        </authorList>
    </citation>
    <scope>NUCLEOTIDE SEQUENCE</scope>
</reference>
<dbReference type="InterPro" id="IPR019417">
    <property type="entry name" value="DUF2415"/>
</dbReference>
<dbReference type="Pfam" id="PF10313">
    <property type="entry name" value="DUF2415"/>
    <property type="match status" value="1"/>
</dbReference>
<dbReference type="EMBL" id="GDKF01009341">
    <property type="protein sequence ID" value="JAT69281.1"/>
    <property type="molecule type" value="Transcribed_RNA"/>
</dbReference>
<dbReference type="Pfam" id="PF00400">
    <property type="entry name" value="WD40"/>
    <property type="match status" value="1"/>
</dbReference>
<dbReference type="InterPro" id="IPR015943">
    <property type="entry name" value="WD40/YVTN_repeat-like_dom_sf"/>
</dbReference>
<dbReference type="PANTHER" id="PTHR43991:SF9">
    <property type="entry name" value="DUF2415 DOMAIN-CONTAINING PROTEIN"/>
    <property type="match status" value="1"/>
</dbReference>
<gene>
    <name evidence="3" type="ORF">g.5931</name>
</gene>
<evidence type="ECO:0000259" key="2">
    <source>
        <dbReference type="Pfam" id="PF10313"/>
    </source>
</evidence>
<evidence type="ECO:0000313" key="3">
    <source>
        <dbReference type="EMBL" id="JAT69281.1"/>
    </source>
</evidence>
<evidence type="ECO:0000256" key="1">
    <source>
        <dbReference type="SAM" id="MobiDB-lite"/>
    </source>
</evidence>
<protein>
    <recommendedName>
        <fullName evidence="2">DUF2415 domain-containing protein</fullName>
    </recommendedName>
</protein>
<organism evidence="3">
    <name type="scientific">Auxenochlorella protothecoides</name>
    <name type="common">Green microalga</name>
    <name type="synonym">Chlorella protothecoides</name>
    <dbReference type="NCBI Taxonomy" id="3075"/>
    <lineage>
        <taxon>Eukaryota</taxon>
        <taxon>Viridiplantae</taxon>
        <taxon>Chlorophyta</taxon>
        <taxon>core chlorophytes</taxon>
        <taxon>Trebouxiophyceae</taxon>
        <taxon>Chlorellales</taxon>
        <taxon>Chlorellaceae</taxon>
        <taxon>Auxenochlorella</taxon>
    </lineage>
</organism>
<dbReference type="SUPFAM" id="SSF50978">
    <property type="entry name" value="WD40 repeat-like"/>
    <property type="match status" value="1"/>
</dbReference>
<feature type="region of interest" description="Disordered" evidence="1">
    <location>
        <begin position="23"/>
        <end position="47"/>
    </location>
</feature>
<feature type="domain" description="DUF2415" evidence="2">
    <location>
        <begin position="306"/>
        <end position="344"/>
    </location>
</feature>
<proteinExistence type="predicted"/>
<feature type="non-terminal residue" evidence="3">
    <location>
        <position position="1"/>
    </location>
</feature>
<sequence length="394" mass="43216">EFAPSADGFLSWRGFVPDTEVNLSPWSEGRGTRGEGRPAIGHAPSSRRHPLQLRYHHTLEWGGGRSRMTITRDMAPAGELCTPDRTIAFPSTIQHWQLRDLLHCPEREHELYCTNRHYTLKCTPDEKRVLVQDLHFEPTSLAVRYGYIAAGGQTSQLDVRALGSGEIAYKGDCGGSVNNALHFARDASGQVRLFVANNDESIKIFGLPHGRLLASVDCPTSINYCALSPCARHLLAVGDNRGTYLYAARPSGYWQAKSWVEAGDAGMGCAWSPSGSLFAAVSQDGLCCVWDHRSQGVVVRYMTPLACRNVKFAPAPLDLMAFTEHRGRTHLVDMRMWGRHQVLHLGSGPGHDPEISGLAFSPSGQSLYVGLPEGIARFAIDAQSRFSFPAAEVC</sequence>
<accession>A0A1D1ZR08</accession>
<dbReference type="InterPro" id="IPR001680">
    <property type="entry name" value="WD40_rpt"/>
</dbReference>
<name>A0A1D1ZR08_AUXPR</name>
<dbReference type="PANTHER" id="PTHR43991">
    <property type="entry name" value="WD REPEAT PROTEIN (AFU_ORTHOLOGUE AFUA_8G05640)-RELATED"/>
    <property type="match status" value="1"/>
</dbReference>